<feature type="non-terminal residue" evidence="1">
    <location>
        <position position="1"/>
    </location>
</feature>
<accession>A0A1Q3D625</accession>
<sequence length="313" mass="34704">KLISSSTGIFLFKFENCDSNERILNEGPWDIWGVHIALRKWEKNLPLDKDYLDKVPLWVKLYNIPVALWSDAGLGYIASGLGVPLYMDSTTADKAVMVYARIFIKFHASSSFPSFLKRIQPDGSHVEIGVKYQWRPATCNHCRVFGHPSYCPAVPKGNQNNTLAEKTTLSKEANLYPTIRKGKEPTVEYTGKTLPSVVKANQPPVSNKEGWIEVSGKSKNSNKKSLHISNSPITSNMIRDQANIAGQLVAPAHPPVNLGPSIESDLPFSMKEKSTTPVDKIVPGPIICDASENTNRRKSHRRKVAILQVAQEG</sequence>
<evidence type="ECO:0000313" key="2">
    <source>
        <dbReference type="Proteomes" id="UP000187406"/>
    </source>
</evidence>
<dbReference type="PANTHER" id="PTHR31286:SF180">
    <property type="entry name" value="OS10G0362600 PROTEIN"/>
    <property type="match status" value="1"/>
</dbReference>
<dbReference type="EMBL" id="BDDD01004463">
    <property type="protein sequence ID" value="GAV87708.1"/>
    <property type="molecule type" value="Genomic_DNA"/>
</dbReference>
<reference evidence="2" key="1">
    <citation type="submission" date="2016-04" db="EMBL/GenBank/DDBJ databases">
        <title>Cephalotus genome sequencing.</title>
        <authorList>
            <person name="Fukushima K."/>
            <person name="Hasebe M."/>
            <person name="Fang X."/>
        </authorList>
    </citation>
    <scope>NUCLEOTIDE SEQUENCE [LARGE SCALE GENOMIC DNA]</scope>
    <source>
        <strain evidence="2">cv. St1</strain>
    </source>
</reference>
<organism evidence="1 2">
    <name type="scientific">Cephalotus follicularis</name>
    <name type="common">Albany pitcher plant</name>
    <dbReference type="NCBI Taxonomy" id="3775"/>
    <lineage>
        <taxon>Eukaryota</taxon>
        <taxon>Viridiplantae</taxon>
        <taxon>Streptophyta</taxon>
        <taxon>Embryophyta</taxon>
        <taxon>Tracheophyta</taxon>
        <taxon>Spermatophyta</taxon>
        <taxon>Magnoliopsida</taxon>
        <taxon>eudicotyledons</taxon>
        <taxon>Gunneridae</taxon>
        <taxon>Pentapetalae</taxon>
        <taxon>rosids</taxon>
        <taxon>fabids</taxon>
        <taxon>Oxalidales</taxon>
        <taxon>Cephalotaceae</taxon>
        <taxon>Cephalotus</taxon>
    </lineage>
</organism>
<dbReference type="Proteomes" id="UP000187406">
    <property type="component" value="Unassembled WGS sequence"/>
</dbReference>
<dbReference type="PANTHER" id="PTHR31286">
    <property type="entry name" value="GLYCINE-RICH CELL WALL STRUCTURAL PROTEIN 1.8-LIKE"/>
    <property type="match status" value="1"/>
</dbReference>
<gene>
    <name evidence="1" type="ORF">CFOL_v3_31134</name>
</gene>
<keyword evidence="2" id="KW-1185">Reference proteome</keyword>
<comment type="caution">
    <text evidence="1">The sequence shown here is derived from an EMBL/GenBank/DDBJ whole genome shotgun (WGS) entry which is preliminary data.</text>
</comment>
<dbReference type="InParanoid" id="A0A1Q3D625"/>
<dbReference type="AlphaFoldDB" id="A0A1Q3D625"/>
<dbReference type="OrthoDB" id="851886at2759"/>
<protein>
    <submittedName>
        <fullName evidence="1">DUF4283 domain-containing protein</fullName>
    </submittedName>
</protein>
<name>A0A1Q3D625_CEPFO</name>
<dbReference type="InterPro" id="IPR040256">
    <property type="entry name" value="At4g02000-like"/>
</dbReference>
<proteinExistence type="predicted"/>
<evidence type="ECO:0000313" key="1">
    <source>
        <dbReference type="EMBL" id="GAV87708.1"/>
    </source>
</evidence>